<dbReference type="Pfam" id="PF12838">
    <property type="entry name" value="Fer4_7"/>
    <property type="match status" value="1"/>
</dbReference>
<protein>
    <recommendedName>
        <fullName evidence="1">4Fe-4S ferredoxin-type domain-containing protein</fullName>
    </recommendedName>
</protein>
<dbReference type="PROSITE" id="PS51379">
    <property type="entry name" value="4FE4S_FER_2"/>
    <property type="match status" value="2"/>
</dbReference>
<proteinExistence type="predicted"/>
<dbReference type="Gene3D" id="3.30.70.20">
    <property type="match status" value="1"/>
</dbReference>
<accession>A0A644TQW3</accession>
<reference evidence="2" key="1">
    <citation type="submission" date="2019-08" db="EMBL/GenBank/DDBJ databases">
        <authorList>
            <person name="Kucharzyk K."/>
            <person name="Murdoch R.W."/>
            <person name="Higgins S."/>
            <person name="Loffler F."/>
        </authorList>
    </citation>
    <scope>NUCLEOTIDE SEQUENCE</scope>
</reference>
<dbReference type="PROSITE" id="PS00198">
    <property type="entry name" value="4FE4S_FER_1"/>
    <property type="match status" value="1"/>
</dbReference>
<dbReference type="SUPFAM" id="SSF54862">
    <property type="entry name" value="4Fe-4S ferredoxins"/>
    <property type="match status" value="1"/>
</dbReference>
<gene>
    <name evidence="2" type="ORF">SDC9_15063</name>
</gene>
<sequence length="419" mass="46823">MGHIVNHEREYRLLQQRLDYNITGAPYAPAFIEILKILFTPEEAHIARQIPLRPTRLSAVADKLTMGTEELYDKVLLLAERGLVLDFEHNGQIYIVLAPVVIGFFEFIFMRTRDHLPIKELAELFEEYMSKTDGFARSVFEGSTQLGRTLVHEQALPTTNYSEVLDWEKASAIVASAKTIGLSLCTCRHKAHHLGKNCDAPLETCLTMGKSVDILIKKGMAVPITNNKALHIIEDCRNMGLVQIADNVQRDVGFICNCCSCCEFIQAIKRFDLRNAVISSNWLATVNTNKCRNCGACIRACPVGALHTQQNPPKKPECDETLCLGCGVCLTACKFNSLAMTPRQQRVLVPETTYDRIITMAIERGKLANLVFDDPSKLSHRALGRIIRVIEKSPPVQALMAVKPIKSAFLTTIVSRIKK</sequence>
<dbReference type="EMBL" id="VSSQ01000046">
    <property type="protein sequence ID" value="MPL69325.1"/>
    <property type="molecule type" value="Genomic_DNA"/>
</dbReference>
<dbReference type="InterPro" id="IPR017900">
    <property type="entry name" value="4Fe4S_Fe_S_CS"/>
</dbReference>
<dbReference type="InterPro" id="IPR017896">
    <property type="entry name" value="4Fe4S_Fe-S-bd"/>
</dbReference>
<dbReference type="AlphaFoldDB" id="A0A644TQW3"/>
<feature type="domain" description="4Fe-4S ferredoxin-type" evidence="1">
    <location>
        <begin position="314"/>
        <end position="343"/>
    </location>
</feature>
<feature type="domain" description="4Fe-4S ferredoxin-type" evidence="1">
    <location>
        <begin position="282"/>
        <end position="311"/>
    </location>
</feature>
<comment type="caution">
    <text evidence="2">The sequence shown here is derived from an EMBL/GenBank/DDBJ whole genome shotgun (WGS) entry which is preliminary data.</text>
</comment>
<name>A0A644TQW3_9ZZZZ</name>
<evidence type="ECO:0000259" key="1">
    <source>
        <dbReference type="PROSITE" id="PS51379"/>
    </source>
</evidence>
<organism evidence="2">
    <name type="scientific">bioreactor metagenome</name>
    <dbReference type="NCBI Taxonomy" id="1076179"/>
    <lineage>
        <taxon>unclassified sequences</taxon>
        <taxon>metagenomes</taxon>
        <taxon>ecological metagenomes</taxon>
    </lineage>
</organism>
<evidence type="ECO:0000313" key="2">
    <source>
        <dbReference type="EMBL" id="MPL69325.1"/>
    </source>
</evidence>